<protein>
    <submittedName>
        <fullName evidence="2">PIN domain nuclease</fullName>
    </submittedName>
</protein>
<dbReference type="RefSeq" id="WP_114066766.1">
    <property type="nucleotide sequence ID" value="NZ_CP030850.1"/>
</dbReference>
<dbReference type="PANTHER" id="PTHR36173:SF2">
    <property type="entry name" value="RIBONUCLEASE VAPC16"/>
    <property type="match status" value="1"/>
</dbReference>
<sequence>MKYLLDTHSLIWFTEGNPKLPEATKSVIEDIDTVCFVSVASFWEIGIKISLGKLKLDMSFVDLENWVVNNRINILPIRFDNIIQLSQLPFHHRDPFDRTLIAQALSEKLTIITKEKLFEEYGVTRLW</sequence>
<dbReference type="InterPro" id="IPR052919">
    <property type="entry name" value="TA_system_RNase"/>
</dbReference>
<dbReference type="Proteomes" id="UP000251993">
    <property type="component" value="Chromosome"/>
</dbReference>
<dbReference type="CDD" id="cd09872">
    <property type="entry name" value="PIN_Sll0205-like"/>
    <property type="match status" value="1"/>
</dbReference>
<dbReference type="InterPro" id="IPR029060">
    <property type="entry name" value="PIN-like_dom_sf"/>
</dbReference>
<dbReference type="OrthoDB" id="9798990at2"/>
<evidence type="ECO:0000259" key="1">
    <source>
        <dbReference type="Pfam" id="PF01850"/>
    </source>
</evidence>
<dbReference type="Pfam" id="PF01850">
    <property type="entry name" value="PIN"/>
    <property type="match status" value="1"/>
</dbReference>
<dbReference type="Gene3D" id="3.40.50.1010">
    <property type="entry name" value="5'-nuclease"/>
    <property type="match status" value="1"/>
</dbReference>
<evidence type="ECO:0000313" key="2">
    <source>
        <dbReference type="EMBL" id="AXE17981.1"/>
    </source>
</evidence>
<dbReference type="KEGG" id="run:DR864_09665"/>
<keyword evidence="3" id="KW-1185">Reference proteome</keyword>
<dbReference type="AlphaFoldDB" id="A0A344TH60"/>
<organism evidence="2 3">
    <name type="scientific">Runella rosea</name>
    <dbReference type="NCBI Taxonomy" id="2259595"/>
    <lineage>
        <taxon>Bacteria</taxon>
        <taxon>Pseudomonadati</taxon>
        <taxon>Bacteroidota</taxon>
        <taxon>Cytophagia</taxon>
        <taxon>Cytophagales</taxon>
        <taxon>Spirosomataceae</taxon>
        <taxon>Runella</taxon>
    </lineage>
</organism>
<proteinExistence type="predicted"/>
<dbReference type="EMBL" id="CP030850">
    <property type="protein sequence ID" value="AXE17981.1"/>
    <property type="molecule type" value="Genomic_DNA"/>
</dbReference>
<name>A0A344TH60_9BACT</name>
<feature type="domain" description="PIN" evidence="1">
    <location>
        <begin position="3"/>
        <end position="121"/>
    </location>
</feature>
<reference evidence="2 3" key="1">
    <citation type="submission" date="2018-07" db="EMBL/GenBank/DDBJ databases">
        <title>Genome sequencing of Runella.</title>
        <authorList>
            <person name="Baek M.-G."/>
            <person name="Yi H."/>
        </authorList>
    </citation>
    <scope>NUCLEOTIDE SEQUENCE [LARGE SCALE GENOMIC DNA]</scope>
    <source>
        <strain evidence="2 3">HYN0085</strain>
    </source>
</reference>
<gene>
    <name evidence="2" type="ORF">DR864_09665</name>
</gene>
<dbReference type="SUPFAM" id="SSF88723">
    <property type="entry name" value="PIN domain-like"/>
    <property type="match status" value="1"/>
</dbReference>
<accession>A0A344TH60</accession>
<dbReference type="InterPro" id="IPR041705">
    <property type="entry name" value="PIN_Sll0205"/>
</dbReference>
<dbReference type="PANTHER" id="PTHR36173">
    <property type="entry name" value="RIBONUCLEASE VAPC16-RELATED"/>
    <property type="match status" value="1"/>
</dbReference>
<dbReference type="InterPro" id="IPR002716">
    <property type="entry name" value="PIN_dom"/>
</dbReference>
<evidence type="ECO:0000313" key="3">
    <source>
        <dbReference type="Proteomes" id="UP000251993"/>
    </source>
</evidence>